<dbReference type="GO" id="GO:0016853">
    <property type="term" value="F:isomerase activity"/>
    <property type="evidence" value="ECO:0007669"/>
    <property type="project" value="UniProtKB-KW"/>
</dbReference>
<evidence type="ECO:0000259" key="1">
    <source>
        <dbReference type="Pfam" id="PF12680"/>
    </source>
</evidence>
<gene>
    <name evidence="2" type="ORF">EV382_2978</name>
</gene>
<evidence type="ECO:0000313" key="3">
    <source>
        <dbReference type="Proteomes" id="UP000293781"/>
    </source>
</evidence>
<dbReference type="InterPro" id="IPR037401">
    <property type="entry name" value="SnoaL-like"/>
</dbReference>
<keyword evidence="2" id="KW-0413">Isomerase</keyword>
<dbReference type="AlphaFoldDB" id="A0A4Q7UHJ7"/>
<dbReference type="InterPro" id="IPR032710">
    <property type="entry name" value="NTF2-like_dom_sf"/>
</dbReference>
<keyword evidence="3" id="KW-1185">Reference proteome</keyword>
<dbReference type="EMBL" id="SHKK01000001">
    <property type="protein sequence ID" value="RZT79741.1"/>
    <property type="molecule type" value="Genomic_DNA"/>
</dbReference>
<dbReference type="RefSeq" id="WP_130402387.1">
    <property type="nucleotide sequence ID" value="NZ_SHKK01000001.1"/>
</dbReference>
<dbReference type="SUPFAM" id="SSF54427">
    <property type="entry name" value="NTF2-like"/>
    <property type="match status" value="1"/>
</dbReference>
<accession>A0A4Q7UHJ7</accession>
<sequence>MERVSHWPASTRDSAELLVTELFDIIDERRWNELGALFAEECTYCRPGYDPLVGLSQLDRFYRTERNIASGRHQVEQIVSDLGTVTCWGRFVGTSRTGQHLDEEFIDVYRVRDGKIAFRKTYFYRPAI</sequence>
<dbReference type="Proteomes" id="UP000293781">
    <property type="component" value="Unassembled WGS sequence"/>
</dbReference>
<proteinExistence type="predicted"/>
<dbReference type="OrthoDB" id="4772778at2"/>
<name>A0A4Q7UHJ7_9ACTN</name>
<organism evidence="2 3">
    <name type="scientific">Micromonospora violae</name>
    <dbReference type="NCBI Taxonomy" id="1278207"/>
    <lineage>
        <taxon>Bacteria</taxon>
        <taxon>Bacillati</taxon>
        <taxon>Actinomycetota</taxon>
        <taxon>Actinomycetes</taxon>
        <taxon>Micromonosporales</taxon>
        <taxon>Micromonosporaceae</taxon>
        <taxon>Micromonospora</taxon>
    </lineage>
</organism>
<dbReference type="Pfam" id="PF12680">
    <property type="entry name" value="SnoaL_2"/>
    <property type="match status" value="1"/>
</dbReference>
<protein>
    <submittedName>
        <fullName evidence="2">Ketosteroid isomerase-like protein</fullName>
    </submittedName>
</protein>
<reference evidence="2 3" key="1">
    <citation type="submission" date="2019-02" db="EMBL/GenBank/DDBJ databases">
        <title>Sequencing the genomes of 1000 actinobacteria strains.</title>
        <authorList>
            <person name="Klenk H.-P."/>
        </authorList>
    </citation>
    <scope>NUCLEOTIDE SEQUENCE [LARGE SCALE GENOMIC DNA]</scope>
    <source>
        <strain evidence="2 3">DSM 45888</strain>
    </source>
</reference>
<evidence type="ECO:0000313" key="2">
    <source>
        <dbReference type="EMBL" id="RZT79741.1"/>
    </source>
</evidence>
<feature type="domain" description="SnoaL-like" evidence="1">
    <location>
        <begin position="19"/>
        <end position="117"/>
    </location>
</feature>
<comment type="caution">
    <text evidence="2">The sequence shown here is derived from an EMBL/GenBank/DDBJ whole genome shotgun (WGS) entry which is preliminary data.</text>
</comment>
<dbReference type="Gene3D" id="3.10.450.50">
    <property type="match status" value="1"/>
</dbReference>